<dbReference type="SUPFAM" id="SSF57701">
    <property type="entry name" value="Zn2/Cys6 DNA-binding domain"/>
    <property type="match status" value="1"/>
</dbReference>
<proteinExistence type="predicted"/>
<feature type="region of interest" description="Disordered" evidence="6">
    <location>
        <begin position="689"/>
        <end position="719"/>
    </location>
</feature>
<evidence type="ECO:0000256" key="5">
    <source>
        <dbReference type="ARBA" id="ARBA00023242"/>
    </source>
</evidence>
<feature type="region of interest" description="Disordered" evidence="6">
    <location>
        <begin position="67"/>
        <end position="190"/>
    </location>
</feature>
<dbReference type="PANTHER" id="PTHR31845">
    <property type="entry name" value="FINGER DOMAIN PROTEIN, PUTATIVE-RELATED"/>
    <property type="match status" value="1"/>
</dbReference>
<evidence type="ECO:0000313" key="9">
    <source>
        <dbReference type="Proteomes" id="UP001355207"/>
    </source>
</evidence>
<dbReference type="InterPro" id="IPR001138">
    <property type="entry name" value="Zn2Cys6_DnaBD"/>
</dbReference>
<keyword evidence="2" id="KW-0805">Transcription regulation</keyword>
<evidence type="ECO:0000256" key="3">
    <source>
        <dbReference type="ARBA" id="ARBA00023125"/>
    </source>
</evidence>
<feature type="compositionally biased region" description="Low complexity" evidence="6">
    <location>
        <begin position="698"/>
        <end position="713"/>
    </location>
</feature>
<dbReference type="CDD" id="cd12148">
    <property type="entry name" value="fungal_TF_MHR"/>
    <property type="match status" value="1"/>
</dbReference>
<name>A0AAX4JSF4_9TREE</name>
<feature type="domain" description="Zn(2)-C6 fungal-type" evidence="7">
    <location>
        <begin position="11"/>
        <end position="45"/>
    </location>
</feature>
<dbReference type="GO" id="GO:0000981">
    <property type="term" value="F:DNA-binding transcription factor activity, RNA polymerase II-specific"/>
    <property type="evidence" value="ECO:0007669"/>
    <property type="project" value="InterPro"/>
</dbReference>
<dbReference type="PANTHER" id="PTHR31845:SF17">
    <property type="entry name" value="ZN(II)2CYS6 TRANSCRIPTION FACTOR (EUROFUNG)"/>
    <property type="match status" value="1"/>
</dbReference>
<dbReference type="RefSeq" id="XP_066075135.1">
    <property type="nucleotide sequence ID" value="XM_066219038.1"/>
</dbReference>
<feature type="compositionally biased region" description="Polar residues" evidence="6">
    <location>
        <begin position="119"/>
        <end position="130"/>
    </location>
</feature>
<dbReference type="InterPro" id="IPR051089">
    <property type="entry name" value="prtT"/>
</dbReference>
<dbReference type="PROSITE" id="PS50048">
    <property type="entry name" value="ZN2_CY6_FUNGAL_2"/>
    <property type="match status" value="1"/>
</dbReference>
<dbReference type="GO" id="GO:0000976">
    <property type="term" value="F:transcription cis-regulatory region binding"/>
    <property type="evidence" value="ECO:0007669"/>
    <property type="project" value="TreeGrafter"/>
</dbReference>
<dbReference type="CDD" id="cd00067">
    <property type="entry name" value="GAL4"/>
    <property type="match status" value="1"/>
</dbReference>
<evidence type="ECO:0000259" key="7">
    <source>
        <dbReference type="PROSITE" id="PS50048"/>
    </source>
</evidence>
<keyword evidence="4" id="KW-0804">Transcription</keyword>
<feature type="compositionally biased region" description="Low complexity" evidence="6">
    <location>
        <begin position="147"/>
        <end position="158"/>
    </location>
</feature>
<dbReference type="AlphaFoldDB" id="A0AAX4JSF4"/>
<evidence type="ECO:0000256" key="4">
    <source>
        <dbReference type="ARBA" id="ARBA00023163"/>
    </source>
</evidence>
<accession>A0AAX4JSF4</accession>
<sequence length="813" mass="90131">MDSPGVRLSRACQGCRIAKVRCCPSEIQGDPICMRCREAGLQCNRVPTRRGRVKGSKNRKTLERLHTMRQSQDSILQSGRRISTTDMSPGEASSTTEAGTCERERTNRSLSPLDLIWTRPQSISPSNVPQQPVPLPPITMSNQHPQSTNVSSNIASSSRRPGLDQLQQSFPTSRSSQISLPTHHSDPSAVEGELQNPLLWLAECARQGWDSRHVSGPLGFPSPVSVLPSEDIRLWNQWGHNELFRALHDQQTFFQHGLYGTKRDVSEGLDAVQKGIIAEEEVAELFDSYYRYCHFQRPILDSTLHTSTYVRSRSAYLFTVILMNGAIAVATLPNSTPRQCHRANQLHAHAEKLQSVLCATAAKSIEIVQAEMLFIEWCLRKDRLVDDQRWPRMGWASRLTASIGLRHAGSRTAEELDNDPLAKNDFRLRVSLILFESRWEAIADRKSVSSDISELSSAELDKLKRLGPFDSEAMLAADYALYQFEVDSKERLSRIPPGDSIGFEAEKVWISTFLTLWEEKWLSPHSDSLTRWHYRYVSLRSRLVGLLRITKAQLTSGNWISSIRNDLLALAIQMLEGALCHERALHMIGRTSALIFAATIVLQLTEPDASSRDLILRVALRLAGDPNQDLMTYEKHNGFQLINMLCLSSIARKKRLGTAINAPKIDQSYYPIDVSKISAMPPQPGISETYSTPRTDYSTSATATATNTNTNTARESDTGPTNSFAWADIDQVFGNFREFPYFPTSTSLGIGANVGISNGLGGMPAGSDTGGENSSHIEGIGGIPGGGDQGFGFPVFDTDPSMGGFMEYLASRI</sequence>
<evidence type="ECO:0000256" key="2">
    <source>
        <dbReference type="ARBA" id="ARBA00023015"/>
    </source>
</evidence>
<keyword evidence="5" id="KW-0539">Nucleus</keyword>
<evidence type="ECO:0000256" key="1">
    <source>
        <dbReference type="ARBA" id="ARBA00004123"/>
    </source>
</evidence>
<dbReference type="InterPro" id="IPR036864">
    <property type="entry name" value="Zn2-C6_fun-type_DNA-bd_sf"/>
</dbReference>
<reference evidence="8 9" key="1">
    <citation type="submission" date="2024-01" db="EMBL/GenBank/DDBJ databases">
        <title>Comparative genomics of Cryptococcus and Kwoniella reveals pathogenesis evolution and contrasting modes of karyotype evolution via chromosome fusion or intercentromeric recombination.</title>
        <authorList>
            <person name="Coelho M.A."/>
            <person name="David-Palma M."/>
            <person name="Shea T."/>
            <person name="Bowers K."/>
            <person name="McGinley-Smith S."/>
            <person name="Mohammad A.W."/>
            <person name="Gnirke A."/>
            <person name="Yurkov A.M."/>
            <person name="Nowrousian M."/>
            <person name="Sun S."/>
            <person name="Cuomo C.A."/>
            <person name="Heitman J."/>
        </authorList>
    </citation>
    <scope>NUCLEOTIDE SEQUENCE [LARGE SCALE GENOMIC DNA]</scope>
    <source>
        <strain evidence="8 9">CBS 6074</strain>
    </source>
</reference>
<evidence type="ECO:0000256" key="6">
    <source>
        <dbReference type="SAM" id="MobiDB-lite"/>
    </source>
</evidence>
<dbReference type="EMBL" id="CP144101">
    <property type="protein sequence ID" value="WWC88372.1"/>
    <property type="molecule type" value="Genomic_DNA"/>
</dbReference>
<dbReference type="Gene3D" id="4.10.240.10">
    <property type="entry name" value="Zn(2)-C6 fungal-type DNA-binding domain"/>
    <property type="match status" value="1"/>
</dbReference>
<organism evidence="8 9">
    <name type="scientific">Kwoniella dendrophila CBS 6074</name>
    <dbReference type="NCBI Taxonomy" id="1295534"/>
    <lineage>
        <taxon>Eukaryota</taxon>
        <taxon>Fungi</taxon>
        <taxon>Dikarya</taxon>
        <taxon>Basidiomycota</taxon>
        <taxon>Agaricomycotina</taxon>
        <taxon>Tremellomycetes</taxon>
        <taxon>Tremellales</taxon>
        <taxon>Cryptococcaceae</taxon>
        <taxon>Kwoniella</taxon>
    </lineage>
</organism>
<dbReference type="Proteomes" id="UP001355207">
    <property type="component" value="Chromosome 4"/>
</dbReference>
<dbReference type="GO" id="GO:0005634">
    <property type="term" value="C:nucleus"/>
    <property type="evidence" value="ECO:0007669"/>
    <property type="project" value="UniProtKB-SubCell"/>
</dbReference>
<comment type="subcellular location">
    <subcellularLocation>
        <location evidence="1">Nucleus</location>
    </subcellularLocation>
</comment>
<protein>
    <recommendedName>
        <fullName evidence="7">Zn(2)-C6 fungal-type domain-containing protein</fullName>
    </recommendedName>
</protein>
<keyword evidence="9" id="KW-1185">Reference proteome</keyword>
<feature type="compositionally biased region" description="Polar residues" evidence="6">
    <location>
        <begin position="68"/>
        <end position="98"/>
    </location>
</feature>
<dbReference type="GeneID" id="91093953"/>
<keyword evidence="3" id="KW-0238">DNA-binding</keyword>
<dbReference type="PROSITE" id="PS00463">
    <property type="entry name" value="ZN2_CY6_FUNGAL_1"/>
    <property type="match status" value="1"/>
</dbReference>
<dbReference type="GO" id="GO:0008270">
    <property type="term" value="F:zinc ion binding"/>
    <property type="evidence" value="ECO:0007669"/>
    <property type="project" value="InterPro"/>
</dbReference>
<evidence type="ECO:0000313" key="8">
    <source>
        <dbReference type="EMBL" id="WWC88372.1"/>
    </source>
</evidence>
<gene>
    <name evidence="8" type="ORF">L201_003283</name>
</gene>
<feature type="compositionally biased region" description="Polar residues" evidence="6">
    <location>
        <begin position="165"/>
        <end position="182"/>
    </location>
</feature>